<evidence type="ECO:0000256" key="1">
    <source>
        <dbReference type="SAM" id="Phobius"/>
    </source>
</evidence>
<keyword evidence="1" id="KW-0812">Transmembrane</keyword>
<dbReference type="EMBL" id="JAOQJR010000001">
    <property type="protein sequence ID" value="MCU6737283.1"/>
    <property type="molecule type" value="Genomic_DNA"/>
</dbReference>
<feature type="transmembrane region" description="Helical" evidence="1">
    <location>
        <begin position="108"/>
        <end position="125"/>
    </location>
</feature>
<keyword evidence="1" id="KW-0472">Membrane</keyword>
<evidence type="ECO:0000313" key="3">
    <source>
        <dbReference type="Proteomes" id="UP001208364"/>
    </source>
</evidence>
<comment type="caution">
    <text evidence="2">The sequence shown here is derived from an EMBL/GenBank/DDBJ whole genome shotgun (WGS) entry which is preliminary data.</text>
</comment>
<dbReference type="RefSeq" id="WP_147579549.1">
    <property type="nucleotide sequence ID" value="NZ_JAOQJR010000001.1"/>
</dbReference>
<feature type="transmembrane region" description="Helical" evidence="1">
    <location>
        <begin position="47"/>
        <end position="70"/>
    </location>
</feature>
<feature type="transmembrane region" description="Helical" evidence="1">
    <location>
        <begin position="7"/>
        <end position="27"/>
    </location>
</feature>
<protein>
    <submittedName>
        <fullName evidence="2">Uncharacterized protein</fullName>
    </submittedName>
</protein>
<proteinExistence type="predicted"/>
<evidence type="ECO:0000313" key="2">
    <source>
        <dbReference type="EMBL" id="MCU6737283.1"/>
    </source>
</evidence>
<reference evidence="2 3" key="1">
    <citation type="journal article" date="2021" name="ISME Commun">
        <title>Automated analysis of genomic sequences facilitates high-throughput and comprehensive description of bacteria.</title>
        <authorList>
            <person name="Hitch T.C.A."/>
        </authorList>
    </citation>
    <scope>NUCLEOTIDE SEQUENCE [LARGE SCALE GENOMIC DNA]</scope>
    <source>
        <strain evidence="2 3">H4_15</strain>
    </source>
</reference>
<keyword evidence="1" id="KW-1133">Transmembrane helix</keyword>
<feature type="transmembrane region" description="Helical" evidence="1">
    <location>
        <begin position="82"/>
        <end position="102"/>
    </location>
</feature>
<sequence length="135" mass="15863">MEKKLDTYLICLIYIFEFIYTISSLYLNGHAISISEMIKKMPIFDNVFQIAYCMIFIVGILYVLFLLYKIGQHKIIDLKKNTGLLFGIIFMDLALYRCFIIPMLIISPAMKVVCICFLVHLLIYIKNRKIYILGR</sequence>
<dbReference type="Proteomes" id="UP001208364">
    <property type="component" value="Unassembled WGS sequence"/>
</dbReference>
<gene>
    <name evidence="2" type="ORF">OCV55_01115</name>
</gene>
<organism evidence="2 3">
    <name type="scientific">[Clostridium] ammoniilyticum</name>
    <dbReference type="NCBI Taxonomy" id="2981784"/>
    <lineage>
        <taxon>Bacteria</taxon>
        <taxon>Bacillati</taxon>
        <taxon>Bacillota</taxon>
        <taxon>Erysipelotrichia</taxon>
        <taxon>Erysipelotrichales</taxon>
        <taxon>Coprobacillaceae</taxon>
        <taxon>Faecalibacillus</taxon>
    </lineage>
</organism>
<accession>A0ABT2SSE1</accession>
<keyword evidence="3" id="KW-1185">Reference proteome</keyword>
<name>A0ABT2SSE1_9FIRM</name>